<dbReference type="SUPFAM" id="SSF46785">
    <property type="entry name" value="Winged helix' DNA-binding domain"/>
    <property type="match status" value="1"/>
</dbReference>
<dbReference type="CDD" id="cd04449">
    <property type="entry name" value="DEP_DEPDC5-like"/>
    <property type="match status" value="1"/>
</dbReference>
<dbReference type="OrthoDB" id="39497at2759"/>
<keyword evidence="8" id="KW-1185">Reference proteome</keyword>
<dbReference type="InterPro" id="IPR036388">
    <property type="entry name" value="WH-like_DNA-bd_sf"/>
</dbReference>
<organism evidence="7 8">
    <name type="scientific">Trichomonascus ciferrii</name>
    <dbReference type="NCBI Taxonomy" id="44093"/>
    <lineage>
        <taxon>Eukaryota</taxon>
        <taxon>Fungi</taxon>
        <taxon>Dikarya</taxon>
        <taxon>Ascomycota</taxon>
        <taxon>Saccharomycotina</taxon>
        <taxon>Dipodascomycetes</taxon>
        <taxon>Dipodascales</taxon>
        <taxon>Trichomonascaceae</taxon>
        <taxon>Trichomonascus</taxon>
        <taxon>Trichomonascus ciferrii complex</taxon>
    </lineage>
</organism>
<dbReference type="PANTHER" id="PTHR13179">
    <property type="entry name" value="DEP DOMAIN CONTAINING PROTEIN 5"/>
    <property type="match status" value="1"/>
</dbReference>
<dbReference type="VEuPathDB" id="FungiDB:TRICI_000972"/>
<dbReference type="InterPro" id="IPR048255">
    <property type="entry name" value="IML1_N"/>
</dbReference>
<dbReference type="Pfam" id="PF00610">
    <property type="entry name" value="DEP"/>
    <property type="match status" value="1"/>
</dbReference>
<sequence>MSARGIIRPSGYVPAVMADREEGDMDERFLGSPVSLTAWSHEPSRLNEDVVVDMSLIPNAREGDVAELKTISDRPRRLYFIVKRLTDEQAKAMPNVQISVTTHLLALLDLPPRSKVNVRLREMNKVEADSAEIHFKDTYLTRADMWRISSSLIGKCLYSSQRVSYCDVVRASVNDIYRKGKKRLSAYIGPSTKFVYRSESARTIFFIQMSSEMWHFEENGEVMFHKLINSFLPELFKRWREQGAHHVVTIVLFTSVDVSGRRSGLGHGERERNTRDFFRVVVDQVHINRWSDIMASLRHEFSKFAKDVLQQKSGKIEGKILPAVKGNLLEAISLATTMITSKFLDRDLRQTNSQVIIITPGTGIFDVDYDLLYQTSTKLLSIEISIDIVCLSRRPLHVTPLFRFKGDDKVTNCVPSWVDISFWKSSERYSKQWIPRCKIYEIQMMGVMENEVSAISIDYLPKASSTKSLEKMMDEYDENMFKMKHHTKELPSAANVVTDNTSNNASTDSAFPPMLLKPKVSSPDLPTEGTFATKFRSVSTSMPASAILSSPDVSSGGSSALLNNTIRSKPSQSRMSALTTLFSLGINTGNNSGKQTSYTPNSSAPNSPKITPPSKTESASSNQPSPTTDIKPPQLHHQPSLLSARAAASQLDTPLALDGRPTDLNSDSSTPKNTVLSTSPQTNAITTQTRKETDIDGNNYIWVTINNPSNMPTSVQNISNFGRWKNVFPKGVQRQTVKWRSLKSPAALPLTTEIFPTVEEFERNYTFQIYDVTLDAIKEEHMNPGNLLEEMVALRLCMGFQVVVGDKVSKVEAQRRPGGNPALIVQTIPKVDYEGVRIYMTRSNQIHRLACDHYGTINVQLYRTTKLETGDFSRVYHPYVKTKYEDSYQPALGNFFDPSIRKINWNLVDQQLAGFDDVVEEENSKMFKIRFVIIPTEVPKSHPLSDSRQEDLSAEEIRLEGLKRVVAQLHKGSYMSREEKLRKKNRKKENKTPEIKFYTGELGDFLLSLLQEYRNYYNNTEDPGVKGVRRKEKLFVNETLSRSSIKMNQLATYIQGEKGIRLVDRRWHWKMHKNCFIGQEFVAWLLDNFTDIDTSDDAVEYGNELMEAGLFHHVEHRHSFLDGHYFYQLNPEYIIQTEKTNDRSWFGKLASSETSAASESGHSRKTSSSNNHANMYFSDLEASTGSLKGTSSVGGSEVSSPMHDRKQSDEGSLPKVLISRAIKYDVDPNCRSDRHEFLTVHVDRVHNPENAFHLRFEWINATPKLIEESVVNLARMSERWGLKLVQVPIDEVSTLPNGNPFCSLIRTQLCLPLPKAEEDYDLQQVGDPLAEDPLYYHKFLLNRLGFVVDTVPASSLIKGEVELAYSWGKPFYRYGQYIHKTGTVLLQIVENNEFALIANTLHVSRIGVHMVGPQNQQQQSPPPDAEEIQFEFKRLCETPERLQDILTEARDSWITCKNSD</sequence>
<comment type="similarity">
    <text evidence="2">Belongs to the IML1 family.</text>
</comment>
<name>A0A642VAN4_9ASCO</name>
<evidence type="ECO:0000256" key="3">
    <source>
        <dbReference type="ARBA" id="ARBA00018529"/>
    </source>
</evidence>
<dbReference type="GO" id="GO:0005774">
    <property type="term" value="C:vacuolar membrane"/>
    <property type="evidence" value="ECO:0007669"/>
    <property type="project" value="UniProtKB-SubCell"/>
</dbReference>
<dbReference type="GO" id="GO:1990130">
    <property type="term" value="C:GATOR1 complex"/>
    <property type="evidence" value="ECO:0007669"/>
    <property type="project" value="TreeGrafter"/>
</dbReference>
<dbReference type="Proteomes" id="UP000761534">
    <property type="component" value="Unassembled WGS sequence"/>
</dbReference>
<dbReference type="InterPro" id="IPR036390">
    <property type="entry name" value="WH_DNA-bd_sf"/>
</dbReference>
<dbReference type="GO" id="GO:1904262">
    <property type="term" value="P:negative regulation of TORC1 signaling"/>
    <property type="evidence" value="ECO:0007669"/>
    <property type="project" value="TreeGrafter"/>
</dbReference>
<evidence type="ECO:0000313" key="8">
    <source>
        <dbReference type="Proteomes" id="UP000761534"/>
    </source>
</evidence>
<gene>
    <name evidence="7" type="ORF">TRICI_000972</name>
</gene>
<reference evidence="7" key="1">
    <citation type="journal article" date="2019" name="G3 (Bethesda)">
        <title>Genome Assemblies of Two Rare Opportunistic Yeast Pathogens: Diutina rugosa (syn. Candida rugosa) and Trichomonascus ciferrii (syn. Candida ciferrii).</title>
        <authorList>
            <person name="Mixao V."/>
            <person name="Saus E."/>
            <person name="Hansen A.P."/>
            <person name="Lass-Florl C."/>
            <person name="Gabaldon T."/>
        </authorList>
    </citation>
    <scope>NUCLEOTIDE SEQUENCE</scope>
    <source>
        <strain evidence="7">CBS 4856</strain>
    </source>
</reference>
<evidence type="ECO:0000256" key="1">
    <source>
        <dbReference type="ARBA" id="ARBA00004148"/>
    </source>
</evidence>
<dbReference type="InterPro" id="IPR000591">
    <property type="entry name" value="DEP_dom"/>
</dbReference>
<dbReference type="GO" id="GO:0010508">
    <property type="term" value="P:positive regulation of autophagy"/>
    <property type="evidence" value="ECO:0007669"/>
    <property type="project" value="TreeGrafter"/>
</dbReference>
<dbReference type="Pfam" id="PF12257">
    <property type="entry name" value="IML1"/>
    <property type="match status" value="1"/>
</dbReference>
<feature type="region of interest" description="Disordered" evidence="5">
    <location>
        <begin position="589"/>
        <end position="642"/>
    </location>
</feature>
<dbReference type="EMBL" id="SWFS01000078">
    <property type="protein sequence ID" value="KAA8916853.1"/>
    <property type="molecule type" value="Genomic_DNA"/>
</dbReference>
<feature type="domain" description="DEP" evidence="6">
    <location>
        <begin position="1056"/>
        <end position="1131"/>
    </location>
</feature>
<accession>A0A642VAN4</accession>
<feature type="compositionally biased region" description="Polar residues" evidence="5">
    <location>
        <begin position="589"/>
        <end position="628"/>
    </location>
</feature>
<evidence type="ECO:0000256" key="5">
    <source>
        <dbReference type="SAM" id="MobiDB-lite"/>
    </source>
</evidence>
<dbReference type="Gene3D" id="1.10.10.10">
    <property type="entry name" value="Winged helix-like DNA-binding domain superfamily/Winged helix DNA-binding domain"/>
    <property type="match status" value="1"/>
</dbReference>
<dbReference type="InterPro" id="IPR045838">
    <property type="entry name" value="DEPDC5_CTD"/>
</dbReference>
<protein>
    <recommendedName>
        <fullName evidence="3">Vacuolar membrane-associated protein IML1</fullName>
    </recommendedName>
    <alternativeName>
        <fullName evidence="4">Vacuolar membrane-associated protein iml1</fullName>
    </alternativeName>
</protein>
<dbReference type="GO" id="GO:0035556">
    <property type="term" value="P:intracellular signal transduction"/>
    <property type="evidence" value="ECO:0007669"/>
    <property type="project" value="InterPro"/>
</dbReference>
<comment type="subcellular location">
    <subcellularLocation>
        <location evidence="1">Vacuole membrane</location>
        <topology evidence="1">Peripheral membrane protein</topology>
    </subcellularLocation>
</comment>
<dbReference type="InterPro" id="IPR027244">
    <property type="entry name" value="IML1"/>
</dbReference>
<dbReference type="PANTHER" id="PTHR13179:SF8">
    <property type="entry name" value="GATOR COMPLEX PROTEIN DEPDC5"/>
    <property type="match status" value="1"/>
</dbReference>
<evidence type="ECO:0000259" key="6">
    <source>
        <dbReference type="PROSITE" id="PS50186"/>
    </source>
</evidence>
<dbReference type="Pfam" id="PF19418">
    <property type="entry name" value="DEPDC5_CTD"/>
    <property type="match status" value="1"/>
</dbReference>
<feature type="compositionally biased region" description="Low complexity" evidence="5">
    <location>
        <begin position="1191"/>
        <end position="1200"/>
    </location>
</feature>
<feature type="compositionally biased region" description="Polar residues" evidence="5">
    <location>
        <begin position="663"/>
        <end position="685"/>
    </location>
</feature>
<dbReference type="PROSITE" id="PS50186">
    <property type="entry name" value="DEP"/>
    <property type="match status" value="1"/>
</dbReference>
<comment type="caution">
    <text evidence="7">The sequence shown here is derived from an EMBL/GenBank/DDBJ whole genome shotgun (WGS) entry which is preliminary data.</text>
</comment>
<proteinExistence type="inferred from homology"/>
<evidence type="ECO:0000313" key="7">
    <source>
        <dbReference type="EMBL" id="KAA8916853.1"/>
    </source>
</evidence>
<feature type="region of interest" description="Disordered" evidence="5">
    <location>
        <begin position="655"/>
        <end position="685"/>
    </location>
</feature>
<evidence type="ECO:0000256" key="2">
    <source>
        <dbReference type="ARBA" id="ARBA00005643"/>
    </source>
</evidence>
<feature type="region of interest" description="Disordered" evidence="5">
    <location>
        <begin position="1187"/>
        <end position="1211"/>
    </location>
</feature>
<evidence type="ECO:0000256" key="4">
    <source>
        <dbReference type="ARBA" id="ARBA00021881"/>
    </source>
</evidence>
<dbReference type="SMART" id="SM00049">
    <property type="entry name" value="DEP"/>
    <property type="match status" value="1"/>
</dbReference>
<dbReference type="GO" id="GO:0005096">
    <property type="term" value="F:GTPase activator activity"/>
    <property type="evidence" value="ECO:0007669"/>
    <property type="project" value="InterPro"/>
</dbReference>